<organism evidence="9 10">
    <name type="scientific">Clostridium manihotivorum</name>
    <dbReference type="NCBI Taxonomy" id="2320868"/>
    <lineage>
        <taxon>Bacteria</taxon>
        <taxon>Bacillati</taxon>
        <taxon>Bacillota</taxon>
        <taxon>Clostridia</taxon>
        <taxon>Eubacteriales</taxon>
        <taxon>Clostridiaceae</taxon>
        <taxon>Clostridium</taxon>
    </lineage>
</organism>
<evidence type="ECO:0000256" key="3">
    <source>
        <dbReference type="ARBA" id="ARBA00022777"/>
    </source>
</evidence>
<dbReference type="GO" id="GO:0019674">
    <property type="term" value="P:NAD+ metabolic process"/>
    <property type="evidence" value="ECO:0007669"/>
    <property type="project" value="InterPro"/>
</dbReference>
<dbReference type="InterPro" id="IPR016064">
    <property type="entry name" value="NAD/diacylglycerol_kinase_sf"/>
</dbReference>
<dbReference type="OrthoDB" id="9774737at2"/>
<sequence length="279" mass="30873">MKNIGVFINPSKDKDGSILDTITKKTKEYFQDSCIFTVQSNKDIQSRKEATDCLIVLGGDGTILGATRDLAIPEDIPIFGINIGNLGFLTSVDSKCTDYALQCLKNKRFKYEKRMMLKCNVSCESGVYDNIALNDIVIAKGTLSRMVKYKIFVDNKFYSSFKGDGVIISTPTGSTAYSFSAGGPLIMPSLEIITIVPICSHTPTMRSIIVNGNSTIEIQAESFGEETFLTVDGQKSIKLSKNSKIMVGKNHKSCNLILLDDYDYFNVLRKKILSQDGDW</sequence>
<gene>
    <name evidence="8" type="primary">nadK</name>
    <name evidence="9" type="ORF">C1I91_10625</name>
</gene>
<feature type="binding site" evidence="8">
    <location>
        <begin position="60"/>
        <end position="61"/>
    </location>
    <ligand>
        <name>NAD(+)</name>
        <dbReference type="ChEBI" id="CHEBI:57540"/>
    </ligand>
</feature>
<keyword evidence="10" id="KW-1185">Reference proteome</keyword>
<dbReference type="EC" id="2.7.1.23" evidence="8"/>
<protein>
    <recommendedName>
        <fullName evidence="8">NAD kinase</fullName>
        <ecNumber evidence="8">2.7.1.23</ecNumber>
    </recommendedName>
    <alternativeName>
        <fullName evidence="8">ATP-dependent NAD kinase</fullName>
    </alternativeName>
</protein>
<reference evidence="9 10" key="1">
    <citation type="submission" date="2018-01" db="EMBL/GenBank/DDBJ databases">
        <title>Genome Sequencing and Assembly of Anaerobacter polyendosporus strain CT4.</title>
        <authorList>
            <person name="Tachaapaikoon C."/>
            <person name="Sutheeworapong S."/>
            <person name="Jenjaroenpun P."/>
            <person name="Wongsurawat T."/>
            <person name="Nookeaw I."/>
            <person name="Cheawchanlertfa P."/>
            <person name="Kosugi A."/>
            <person name="Cheevadhanarak S."/>
            <person name="Ratanakhanokchai K."/>
        </authorList>
    </citation>
    <scope>NUCLEOTIDE SEQUENCE [LARGE SCALE GENOMIC DNA]</scope>
    <source>
        <strain evidence="9 10">CT4</strain>
    </source>
</reference>
<dbReference type="Gene3D" id="2.60.200.30">
    <property type="entry name" value="Probable inorganic polyphosphate/atp-NAD kinase, domain 2"/>
    <property type="match status" value="1"/>
</dbReference>
<evidence type="ECO:0000256" key="1">
    <source>
        <dbReference type="ARBA" id="ARBA00022679"/>
    </source>
</evidence>
<dbReference type="SUPFAM" id="SSF111331">
    <property type="entry name" value="NAD kinase/diacylglycerol kinase-like"/>
    <property type="match status" value="1"/>
</dbReference>
<dbReference type="GO" id="GO:0005737">
    <property type="term" value="C:cytoplasm"/>
    <property type="evidence" value="ECO:0007669"/>
    <property type="project" value="UniProtKB-SubCell"/>
</dbReference>
<accession>A0A3R5QTC9</accession>
<feature type="binding site" evidence="8">
    <location>
        <position position="162"/>
    </location>
    <ligand>
        <name>NAD(+)</name>
        <dbReference type="ChEBI" id="CHEBI:57540"/>
    </ligand>
</feature>
<evidence type="ECO:0000256" key="7">
    <source>
        <dbReference type="ARBA" id="ARBA00047925"/>
    </source>
</evidence>
<evidence type="ECO:0000313" key="10">
    <source>
        <dbReference type="Proteomes" id="UP000286268"/>
    </source>
</evidence>
<comment type="function">
    <text evidence="8">Involved in the regulation of the intracellular balance of NAD and NADP, and is a key enzyme in the biosynthesis of NADP. Catalyzes specifically the phosphorylation on 2'-hydroxyl of the adenosine moiety of NAD to yield NADP.</text>
</comment>
<dbReference type="EMBL" id="CP025746">
    <property type="protein sequence ID" value="QAA32074.1"/>
    <property type="molecule type" value="Genomic_DNA"/>
</dbReference>
<evidence type="ECO:0000256" key="6">
    <source>
        <dbReference type="ARBA" id="ARBA00023027"/>
    </source>
</evidence>
<evidence type="ECO:0000256" key="2">
    <source>
        <dbReference type="ARBA" id="ARBA00022741"/>
    </source>
</evidence>
<feature type="binding site" evidence="8">
    <location>
        <begin position="175"/>
        <end position="180"/>
    </location>
    <ligand>
        <name>NAD(+)</name>
        <dbReference type="ChEBI" id="CHEBI:57540"/>
    </ligand>
</feature>
<dbReference type="InterPro" id="IPR017438">
    <property type="entry name" value="ATP-NAD_kinase_N"/>
</dbReference>
<keyword evidence="1 8" id="KW-0808">Transferase</keyword>
<evidence type="ECO:0000313" key="9">
    <source>
        <dbReference type="EMBL" id="QAA32074.1"/>
    </source>
</evidence>
<comment type="catalytic activity">
    <reaction evidence="7 8">
        <text>NAD(+) + ATP = ADP + NADP(+) + H(+)</text>
        <dbReference type="Rhea" id="RHEA:18629"/>
        <dbReference type="ChEBI" id="CHEBI:15378"/>
        <dbReference type="ChEBI" id="CHEBI:30616"/>
        <dbReference type="ChEBI" id="CHEBI:57540"/>
        <dbReference type="ChEBI" id="CHEBI:58349"/>
        <dbReference type="ChEBI" id="CHEBI:456216"/>
        <dbReference type="EC" id="2.7.1.23"/>
    </reaction>
</comment>
<dbReference type="Gene3D" id="3.40.50.10330">
    <property type="entry name" value="Probable inorganic polyphosphate/atp-NAD kinase, domain 1"/>
    <property type="match status" value="1"/>
</dbReference>
<feature type="binding site" evidence="8">
    <location>
        <position position="164"/>
    </location>
    <ligand>
        <name>NAD(+)</name>
        <dbReference type="ChEBI" id="CHEBI:57540"/>
    </ligand>
</feature>
<dbReference type="GO" id="GO:0046872">
    <property type="term" value="F:metal ion binding"/>
    <property type="evidence" value="ECO:0007669"/>
    <property type="project" value="UniProtKB-UniRule"/>
</dbReference>
<dbReference type="PANTHER" id="PTHR20275">
    <property type="entry name" value="NAD KINASE"/>
    <property type="match status" value="1"/>
</dbReference>
<dbReference type="InterPro" id="IPR002504">
    <property type="entry name" value="NADK"/>
</dbReference>
<dbReference type="KEGG" id="cmah:C1I91_10625"/>
<evidence type="ECO:0000256" key="5">
    <source>
        <dbReference type="ARBA" id="ARBA00022857"/>
    </source>
</evidence>
<comment type="cofactor">
    <cofactor evidence="8">
        <name>a divalent metal cation</name>
        <dbReference type="ChEBI" id="CHEBI:60240"/>
    </cofactor>
</comment>
<evidence type="ECO:0000256" key="4">
    <source>
        <dbReference type="ARBA" id="ARBA00022840"/>
    </source>
</evidence>
<dbReference type="Proteomes" id="UP000286268">
    <property type="component" value="Chromosome"/>
</dbReference>
<evidence type="ECO:0000256" key="8">
    <source>
        <dbReference type="HAMAP-Rule" id="MF_00361"/>
    </source>
</evidence>
<feature type="binding site" evidence="8">
    <location>
        <position position="145"/>
    </location>
    <ligand>
        <name>NAD(+)</name>
        <dbReference type="ChEBI" id="CHEBI:57540"/>
    </ligand>
</feature>
<feature type="binding site" evidence="8">
    <location>
        <begin position="134"/>
        <end position="135"/>
    </location>
    <ligand>
        <name>NAD(+)</name>
        <dbReference type="ChEBI" id="CHEBI:57540"/>
    </ligand>
</feature>
<feature type="binding site" evidence="8">
    <location>
        <position position="234"/>
    </location>
    <ligand>
        <name>NAD(+)</name>
        <dbReference type="ChEBI" id="CHEBI:57540"/>
    </ligand>
</feature>
<dbReference type="RefSeq" id="WP_128212864.1">
    <property type="nucleotide sequence ID" value="NZ_CP025746.1"/>
</dbReference>
<dbReference type="HAMAP" id="MF_00361">
    <property type="entry name" value="NAD_kinase"/>
    <property type="match status" value="1"/>
</dbReference>
<dbReference type="Pfam" id="PF01513">
    <property type="entry name" value="NAD_kinase"/>
    <property type="match status" value="1"/>
</dbReference>
<keyword evidence="2 8" id="KW-0547">Nucleotide-binding</keyword>
<comment type="similarity">
    <text evidence="8">Belongs to the NAD kinase family.</text>
</comment>
<dbReference type="GO" id="GO:0005524">
    <property type="term" value="F:ATP binding"/>
    <property type="evidence" value="ECO:0007669"/>
    <property type="project" value="UniProtKB-KW"/>
</dbReference>
<keyword evidence="6 8" id="KW-0520">NAD</keyword>
<keyword evidence="8" id="KW-0963">Cytoplasm</keyword>
<feature type="active site" description="Proton acceptor" evidence="8">
    <location>
        <position position="60"/>
    </location>
</feature>
<keyword evidence="3 8" id="KW-0418">Kinase</keyword>
<dbReference type="PANTHER" id="PTHR20275:SF0">
    <property type="entry name" value="NAD KINASE"/>
    <property type="match status" value="1"/>
</dbReference>
<keyword evidence="4 8" id="KW-0067">ATP-binding</keyword>
<dbReference type="InterPro" id="IPR017437">
    <property type="entry name" value="ATP-NAD_kinase_PpnK-typ_C"/>
</dbReference>
<comment type="subcellular location">
    <subcellularLocation>
        <location evidence="8">Cytoplasm</location>
    </subcellularLocation>
</comment>
<dbReference type="GO" id="GO:0006741">
    <property type="term" value="P:NADP+ biosynthetic process"/>
    <property type="evidence" value="ECO:0007669"/>
    <property type="project" value="UniProtKB-UniRule"/>
</dbReference>
<proteinExistence type="inferred from homology"/>
<comment type="caution">
    <text evidence="8">Lacks conserved residue(s) required for the propagation of feature annotation.</text>
</comment>
<keyword evidence="5 8" id="KW-0521">NADP</keyword>
<name>A0A3R5QTC9_9CLOT</name>
<dbReference type="Pfam" id="PF20143">
    <property type="entry name" value="NAD_kinase_C"/>
    <property type="match status" value="1"/>
</dbReference>
<dbReference type="GO" id="GO:0003951">
    <property type="term" value="F:NAD+ kinase activity"/>
    <property type="evidence" value="ECO:0007669"/>
    <property type="project" value="UniProtKB-UniRule"/>
</dbReference>
<dbReference type="AlphaFoldDB" id="A0A3R5QTC9"/>
<dbReference type="GO" id="GO:0051287">
    <property type="term" value="F:NAD binding"/>
    <property type="evidence" value="ECO:0007669"/>
    <property type="project" value="UniProtKB-ARBA"/>
</dbReference>